<keyword evidence="1" id="KW-0812">Transmembrane</keyword>
<protein>
    <submittedName>
        <fullName evidence="2">Uncharacterized protein</fullName>
    </submittedName>
</protein>
<gene>
    <name evidence="2" type="ORF">E6C60_2184</name>
</gene>
<evidence type="ECO:0000313" key="3">
    <source>
        <dbReference type="Proteomes" id="UP000300879"/>
    </source>
</evidence>
<name>A0A4P8XJR6_9BACL</name>
<keyword evidence="1" id="KW-0472">Membrane</keyword>
<proteinExistence type="predicted"/>
<dbReference type="EMBL" id="CP040396">
    <property type="protein sequence ID" value="QCT02897.1"/>
    <property type="molecule type" value="Genomic_DNA"/>
</dbReference>
<dbReference type="KEGG" id="palo:E6C60_2184"/>
<dbReference type="RefSeq" id="WP_138225859.1">
    <property type="nucleotide sequence ID" value="NZ_CP040396.1"/>
</dbReference>
<reference evidence="2 3" key="1">
    <citation type="submission" date="2019-05" db="EMBL/GenBank/DDBJ databases">
        <authorList>
            <person name="Chen C."/>
        </authorList>
    </citation>
    <scope>NUCLEOTIDE SEQUENCE [LARGE SCALE GENOMIC DNA]</scope>
    <source>
        <strain evidence="2 3">HB172198</strain>
    </source>
</reference>
<dbReference type="Proteomes" id="UP000300879">
    <property type="component" value="Chromosome"/>
</dbReference>
<evidence type="ECO:0000256" key="1">
    <source>
        <dbReference type="SAM" id="Phobius"/>
    </source>
</evidence>
<feature type="transmembrane region" description="Helical" evidence="1">
    <location>
        <begin position="7"/>
        <end position="29"/>
    </location>
</feature>
<evidence type="ECO:0000313" key="2">
    <source>
        <dbReference type="EMBL" id="QCT02897.1"/>
    </source>
</evidence>
<organism evidence="2 3">
    <name type="scientific">Paenibacillus algicola</name>
    <dbReference type="NCBI Taxonomy" id="2565926"/>
    <lineage>
        <taxon>Bacteria</taxon>
        <taxon>Bacillati</taxon>
        <taxon>Bacillota</taxon>
        <taxon>Bacilli</taxon>
        <taxon>Bacillales</taxon>
        <taxon>Paenibacillaceae</taxon>
        <taxon>Paenibacillus</taxon>
    </lineage>
</organism>
<dbReference type="AlphaFoldDB" id="A0A4P8XJR6"/>
<accession>A0A4P8XJR6</accession>
<sequence length="96" mass="10686">MKKKNLVYISIGGTLTLIILLFVMIWSPWINTNVAHAKAISSFQRAWENSADSCSLECEECGVVSVKKVPFGQLVTLQSKCGWEGDVISLKKMMFS</sequence>
<dbReference type="OrthoDB" id="2633559at2"/>
<keyword evidence="1" id="KW-1133">Transmembrane helix</keyword>
<keyword evidence="3" id="KW-1185">Reference proteome</keyword>